<feature type="region of interest" description="Disordered" evidence="1">
    <location>
        <begin position="164"/>
        <end position="229"/>
    </location>
</feature>
<evidence type="ECO:0000256" key="2">
    <source>
        <dbReference type="SAM" id="Phobius"/>
    </source>
</evidence>
<feature type="compositionally biased region" description="Low complexity" evidence="1">
    <location>
        <begin position="164"/>
        <end position="191"/>
    </location>
</feature>
<feature type="chain" id="PRO_5020634203" description="Mid2 domain-containing protein" evidence="3">
    <location>
        <begin position="24"/>
        <end position="328"/>
    </location>
</feature>
<dbReference type="AlphaFoldDB" id="A0A4S9L586"/>
<feature type="signal peptide" evidence="3">
    <location>
        <begin position="1"/>
        <end position="23"/>
    </location>
</feature>
<gene>
    <name evidence="4" type="ORF">D6D01_05708</name>
</gene>
<evidence type="ECO:0000256" key="3">
    <source>
        <dbReference type="SAM" id="SignalP"/>
    </source>
</evidence>
<keyword evidence="3" id="KW-0732">Signal</keyword>
<sequence>MLFVRTRSISAIWMCSLWTGGQCLNATPYSALSPDPMYPSNSGNFTWPRGATTGTFTEGSTMNISWTTDFTNVNLWLIIDQSWSSPVSLVSSYSTPWYNWEVKCGQNCSEPFLLRAVNAAGSDFDQQHGGFYSYQFWIKPADGTIKTTTVPFTIVSTKADLAPTASAPSASSSISSATSSSAATSSRSTASDVLESTSVPTTTNGIAPTISSADTNGSTPAENSSSSTTTALSIGVGVGAGVAAALICLGGVFLWRRHHRKIKDTHPRPPPIEMYGQGWQKHYETSVMYPPSRMASSSKSMAPAEAPGWPMDPYELPAQTPRGLGVHR</sequence>
<proteinExistence type="predicted"/>
<keyword evidence="2" id="KW-1133">Transmembrane helix</keyword>
<name>A0A4S9L586_AURPU</name>
<evidence type="ECO:0000256" key="1">
    <source>
        <dbReference type="SAM" id="MobiDB-lite"/>
    </source>
</evidence>
<dbReference type="EMBL" id="QZBD01000223">
    <property type="protein sequence ID" value="THY24058.1"/>
    <property type="molecule type" value="Genomic_DNA"/>
</dbReference>
<reference evidence="4 5" key="1">
    <citation type="submission" date="2018-10" db="EMBL/GenBank/DDBJ databases">
        <title>Fifty Aureobasidium pullulans genomes reveal a recombining polyextremotolerant generalist.</title>
        <authorList>
            <person name="Gostincar C."/>
            <person name="Turk M."/>
            <person name="Zajc J."/>
            <person name="Gunde-Cimerman N."/>
        </authorList>
    </citation>
    <scope>NUCLEOTIDE SEQUENCE [LARGE SCALE GENOMIC DNA]</scope>
    <source>
        <strain evidence="4 5">EXF-6604</strain>
    </source>
</reference>
<protein>
    <recommendedName>
        <fullName evidence="6">Mid2 domain-containing protein</fullName>
    </recommendedName>
</protein>
<keyword evidence="2" id="KW-0812">Transmembrane</keyword>
<evidence type="ECO:0008006" key="6">
    <source>
        <dbReference type="Google" id="ProtNLM"/>
    </source>
</evidence>
<organism evidence="4 5">
    <name type="scientific">Aureobasidium pullulans</name>
    <name type="common">Black yeast</name>
    <name type="synonym">Pullularia pullulans</name>
    <dbReference type="NCBI Taxonomy" id="5580"/>
    <lineage>
        <taxon>Eukaryota</taxon>
        <taxon>Fungi</taxon>
        <taxon>Dikarya</taxon>
        <taxon>Ascomycota</taxon>
        <taxon>Pezizomycotina</taxon>
        <taxon>Dothideomycetes</taxon>
        <taxon>Dothideomycetidae</taxon>
        <taxon>Dothideales</taxon>
        <taxon>Saccotheciaceae</taxon>
        <taxon>Aureobasidium</taxon>
    </lineage>
</organism>
<comment type="caution">
    <text evidence="4">The sequence shown here is derived from an EMBL/GenBank/DDBJ whole genome shotgun (WGS) entry which is preliminary data.</text>
</comment>
<feature type="transmembrane region" description="Helical" evidence="2">
    <location>
        <begin position="231"/>
        <end position="255"/>
    </location>
</feature>
<feature type="compositionally biased region" description="Polar residues" evidence="1">
    <location>
        <begin position="194"/>
        <end position="229"/>
    </location>
</feature>
<dbReference type="Proteomes" id="UP000306584">
    <property type="component" value="Unassembled WGS sequence"/>
</dbReference>
<evidence type="ECO:0000313" key="4">
    <source>
        <dbReference type="EMBL" id="THY24058.1"/>
    </source>
</evidence>
<evidence type="ECO:0000313" key="5">
    <source>
        <dbReference type="Proteomes" id="UP000306584"/>
    </source>
</evidence>
<accession>A0A4S9L586</accession>
<keyword evidence="2" id="KW-0472">Membrane</keyword>